<keyword evidence="6" id="KW-0460">Magnesium</keyword>
<keyword evidence="14" id="KW-1185">Reference proteome</keyword>
<dbReference type="HOGENOM" id="CLU_014086_0_0_1"/>
<gene>
    <name evidence="13" type="ORF">K443DRAFT_116294</name>
</gene>
<evidence type="ECO:0000256" key="3">
    <source>
        <dbReference type="ARBA" id="ARBA00022723"/>
    </source>
</evidence>
<feature type="region of interest" description="Disordered" evidence="10">
    <location>
        <begin position="1"/>
        <end position="36"/>
    </location>
</feature>
<evidence type="ECO:0000259" key="11">
    <source>
        <dbReference type="Pfam" id="PF01612"/>
    </source>
</evidence>
<dbReference type="PANTHER" id="PTHR13620">
    <property type="entry name" value="3-5 EXONUCLEASE"/>
    <property type="match status" value="1"/>
</dbReference>
<name>A0A0C9X2A3_9AGAR</name>
<dbReference type="GO" id="GO:0008408">
    <property type="term" value="F:3'-5' exonuclease activity"/>
    <property type="evidence" value="ECO:0007669"/>
    <property type="project" value="InterPro"/>
</dbReference>
<dbReference type="CDD" id="cd06141">
    <property type="entry name" value="WRN_exo"/>
    <property type="match status" value="1"/>
</dbReference>
<accession>A0A0C9X2A3</accession>
<keyword evidence="4" id="KW-0378">Hydrolase</keyword>
<keyword evidence="5" id="KW-0269">Exonuclease</keyword>
<evidence type="ECO:0000256" key="6">
    <source>
        <dbReference type="ARBA" id="ARBA00022842"/>
    </source>
</evidence>
<dbReference type="GO" id="GO:0006139">
    <property type="term" value="P:nucleobase-containing compound metabolic process"/>
    <property type="evidence" value="ECO:0007669"/>
    <property type="project" value="InterPro"/>
</dbReference>
<protein>
    <recommendedName>
        <fullName evidence="8">3'-5' exonuclease</fullName>
    </recommendedName>
    <alternativeName>
        <fullName evidence="9">Werner Syndrome-like exonuclease</fullName>
    </alternativeName>
</protein>
<feature type="compositionally biased region" description="Polar residues" evidence="10">
    <location>
        <begin position="7"/>
        <end position="24"/>
    </location>
</feature>
<keyword evidence="2" id="KW-0540">Nuclease</keyword>
<dbReference type="SUPFAM" id="SSF53098">
    <property type="entry name" value="Ribonuclease H-like"/>
    <property type="match status" value="1"/>
</dbReference>
<dbReference type="InterPro" id="IPR012337">
    <property type="entry name" value="RNaseH-like_sf"/>
</dbReference>
<dbReference type="EMBL" id="KN839132">
    <property type="protein sequence ID" value="KIJ90677.1"/>
    <property type="molecule type" value="Genomic_DNA"/>
</dbReference>
<keyword evidence="7" id="KW-0539">Nucleus</keyword>
<dbReference type="OrthoDB" id="1920326at2759"/>
<dbReference type="InterPro" id="IPR036397">
    <property type="entry name" value="RNaseH_sf"/>
</dbReference>
<organism evidence="13 14">
    <name type="scientific">Laccaria amethystina LaAM-08-1</name>
    <dbReference type="NCBI Taxonomy" id="1095629"/>
    <lineage>
        <taxon>Eukaryota</taxon>
        <taxon>Fungi</taxon>
        <taxon>Dikarya</taxon>
        <taxon>Basidiomycota</taxon>
        <taxon>Agaricomycotina</taxon>
        <taxon>Agaricomycetes</taxon>
        <taxon>Agaricomycetidae</taxon>
        <taxon>Agaricales</taxon>
        <taxon>Agaricineae</taxon>
        <taxon>Hydnangiaceae</taxon>
        <taxon>Laccaria</taxon>
    </lineage>
</organism>
<reference evidence="13 14" key="1">
    <citation type="submission" date="2014-04" db="EMBL/GenBank/DDBJ databases">
        <authorList>
            <consortium name="DOE Joint Genome Institute"/>
            <person name="Kuo A."/>
            <person name="Kohler A."/>
            <person name="Nagy L.G."/>
            <person name="Floudas D."/>
            <person name="Copeland A."/>
            <person name="Barry K.W."/>
            <person name="Cichocki N."/>
            <person name="Veneault-Fourrey C."/>
            <person name="LaButti K."/>
            <person name="Lindquist E.A."/>
            <person name="Lipzen A."/>
            <person name="Lundell T."/>
            <person name="Morin E."/>
            <person name="Murat C."/>
            <person name="Sun H."/>
            <person name="Tunlid A."/>
            <person name="Henrissat B."/>
            <person name="Grigoriev I.V."/>
            <person name="Hibbett D.S."/>
            <person name="Martin F."/>
            <person name="Nordberg H.P."/>
            <person name="Cantor M.N."/>
            <person name="Hua S.X."/>
        </authorList>
    </citation>
    <scope>NUCLEOTIDE SEQUENCE [LARGE SCALE GENOMIC DNA]</scope>
    <source>
        <strain evidence="13 14">LaAM-08-1</strain>
    </source>
</reference>
<dbReference type="Pfam" id="PF20499">
    <property type="entry name" value="DUF6729"/>
    <property type="match status" value="1"/>
</dbReference>
<evidence type="ECO:0000256" key="1">
    <source>
        <dbReference type="ARBA" id="ARBA00004123"/>
    </source>
</evidence>
<dbReference type="PANTHER" id="PTHR13620:SF109">
    <property type="entry name" value="3'-5' EXONUCLEASE"/>
    <property type="match status" value="1"/>
</dbReference>
<dbReference type="GO" id="GO:0005634">
    <property type="term" value="C:nucleus"/>
    <property type="evidence" value="ECO:0007669"/>
    <property type="project" value="UniProtKB-SubCell"/>
</dbReference>
<evidence type="ECO:0000313" key="14">
    <source>
        <dbReference type="Proteomes" id="UP000054477"/>
    </source>
</evidence>
<evidence type="ECO:0000256" key="4">
    <source>
        <dbReference type="ARBA" id="ARBA00022801"/>
    </source>
</evidence>
<dbReference type="Gene3D" id="3.30.420.10">
    <property type="entry name" value="Ribonuclease H-like superfamily/Ribonuclease H"/>
    <property type="match status" value="1"/>
</dbReference>
<dbReference type="GO" id="GO:0003676">
    <property type="term" value="F:nucleic acid binding"/>
    <property type="evidence" value="ECO:0007669"/>
    <property type="project" value="InterPro"/>
</dbReference>
<evidence type="ECO:0000313" key="13">
    <source>
        <dbReference type="EMBL" id="KIJ90677.1"/>
    </source>
</evidence>
<sequence>MEEPESTDTMNLQAPNQPENNNTTEIHRGPGRPPKQVVRSITQVQTVDGPVHIEPGMNPHQPLSSIFLSQTVASVPDQVPVPPSSDQNLISGPTYYEEVENFVLPAHDPLQQLDDSSGEDDLDNFLGLMGDNTGINGDAASAEGDFTDDTDETSGQLPSLVLDAFWKKIEYLKELTEGQGRSAKHLVYEKLQSFWLPHCDSFFCLRQKAFSPEQLLIPRFFYWDPLLLVDHIPCPVIHTSGTSAIPCSGILVRHGYCQMPRRIIDLENSYYLICVRYRCNQCRPVHTFSSCNPLVMAKLPRPLAAQFPAYLSKRSGLSKQVFAIMRCCFQNSLGAKQFADSLNVLHRRFHDMLEVQYLQTVLEHGNGLYRPFVSFESSPSAAPSGQYCRDIYDREIEAHEKEFDQHTAQLSSHGMGIDHSHKITKQIAKIQGEPVFTGLLTMTNEFGEIRICDLVPTKAHSQFDIALTRMNHSIKLFGLEPPRIVFTDNLADKPMLERHFPSLKEGVRPVNSLGDLPVLQLPSGCIPKVFQTATQINSAILSFIDIFSNLDGDTLVVGLDTEWDVDLSARRQGVPDRQKTAIMQIAYGNEVWIFQLSEHISNGSFPAQLSTFLANSQVLKVGRNVLLDLKNLQEDSESCTPFVGGIDLGRLAKEKNVVSDARASLGELCIKTLSCILPKDLNIRISPDWSGPLTDEQIQYAALDAWASLKIYEKLNSLQIPVPVNFENPLTPGYQIFIFHEDRTTIIARGIVSPDQFKSFEGINITKTRVLIQVEEIYVPGAKIHLHRGQPLSVFGQIPFNMVCRKSQIKTFVPEFIPVQHSDAMPLSNASDSSSNISDIDPLAELEMDCNFVFQTDNPDFESLNINFCEANAVPATQQTANFSAEEVDHNAADGYVKILHDLTEVPWAPAIRSGNSFMIWSPKYFMSMDL</sequence>
<dbReference type="GO" id="GO:0046872">
    <property type="term" value="F:metal ion binding"/>
    <property type="evidence" value="ECO:0007669"/>
    <property type="project" value="UniProtKB-KW"/>
</dbReference>
<evidence type="ECO:0000256" key="8">
    <source>
        <dbReference type="ARBA" id="ARBA00040531"/>
    </source>
</evidence>
<dbReference type="InterPro" id="IPR046616">
    <property type="entry name" value="DUF6729"/>
</dbReference>
<evidence type="ECO:0000259" key="12">
    <source>
        <dbReference type="Pfam" id="PF20499"/>
    </source>
</evidence>
<proteinExistence type="predicted"/>
<dbReference type="Pfam" id="PF01612">
    <property type="entry name" value="DNA_pol_A_exo1"/>
    <property type="match status" value="1"/>
</dbReference>
<feature type="domain" description="3'-5' exonuclease" evidence="11">
    <location>
        <begin position="551"/>
        <end position="717"/>
    </location>
</feature>
<feature type="domain" description="DUF6729" evidence="12">
    <location>
        <begin position="183"/>
        <end position="396"/>
    </location>
</feature>
<dbReference type="InterPro" id="IPR002562">
    <property type="entry name" value="3'-5'_exonuclease_dom"/>
</dbReference>
<dbReference type="AlphaFoldDB" id="A0A0C9X2A3"/>
<keyword evidence="3" id="KW-0479">Metal-binding</keyword>
<dbReference type="Proteomes" id="UP000054477">
    <property type="component" value="Unassembled WGS sequence"/>
</dbReference>
<comment type="subcellular location">
    <subcellularLocation>
        <location evidence="1">Nucleus</location>
    </subcellularLocation>
</comment>
<evidence type="ECO:0000256" key="2">
    <source>
        <dbReference type="ARBA" id="ARBA00022722"/>
    </source>
</evidence>
<evidence type="ECO:0000256" key="7">
    <source>
        <dbReference type="ARBA" id="ARBA00023242"/>
    </source>
</evidence>
<dbReference type="InterPro" id="IPR051132">
    <property type="entry name" value="3-5_Exonuclease_domain"/>
</dbReference>
<evidence type="ECO:0000256" key="5">
    <source>
        <dbReference type="ARBA" id="ARBA00022839"/>
    </source>
</evidence>
<reference evidence="14" key="2">
    <citation type="submission" date="2015-01" db="EMBL/GenBank/DDBJ databases">
        <title>Evolutionary Origins and Diversification of the Mycorrhizal Mutualists.</title>
        <authorList>
            <consortium name="DOE Joint Genome Institute"/>
            <consortium name="Mycorrhizal Genomics Consortium"/>
            <person name="Kohler A."/>
            <person name="Kuo A."/>
            <person name="Nagy L.G."/>
            <person name="Floudas D."/>
            <person name="Copeland A."/>
            <person name="Barry K.W."/>
            <person name="Cichocki N."/>
            <person name="Veneault-Fourrey C."/>
            <person name="LaButti K."/>
            <person name="Lindquist E.A."/>
            <person name="Lipzen A."/>
            <person name="Lundell T."/>
            <person name="Morin E."/>
            <person name="Murat C."/>
            <person name="Riley R."/>
            <person name="Ohm R."/>
            <person name="Sun H."/>
            <person name="Tunlid A."/>
            <person name="Henrissat B."/>
            <person name="Grigoriev I.V."/>
            <person name="Hibbett D.S."/>
            <person name="Martin F."/>
        </authorList>
    </citation>
    <scope>NUCLEOTIDE SEQUENCE [LARGE SCALE GENOMIC DNA]</scope>
    <source>
        <strain evidence="14">LaAM-08-1</strain>
    </source>
</reference>
<dbReference type="STRING" id="1095629.A0A0C9X2A3"/>
<evidence type="ECO:0000256" key="9">
    <source>
        <dbReference type="ARBA" id="ARBA00042761"/>
    </source>
</evidence>
<evidence type="ECO:0000256" key="10">
    <source>
        <dbReference type="SAM" id="MobiDB-lite"/>
    </source>
</evidence>